<keyword evidence="6 8" id="KW-1133">Transmembrane helix</keyword>
<evidence type="ECO:0000256" key="2">
    <source>
        <dbReference type="ARBA" id="ARBA00022676"/>
    </source>
</evidence>
<keyword evidence="4 8" id="KW-0812">Transmembrane</keyword>
<dbReference type="InterPro" id="IPR029044">
    <property type="entry name" value="Nucleotide-diphossugar_trans"/>
</dbReference>
<gene>
    <name evidence="10" type="ORF">MNBD_GAMMA06-604</name>
</gene>
<name>A0A3B0XFM4_9ZZZZ</name>
<evidence type="ECO:0000256" key="4">
    <source>
        <dbReference type="ARBA" id="ARBA00022692"/>
    </source>
</evidence>
<keyword evidence="3" id="KW-0808">Transferase</keyword>
<protein>
    <recommendedName>
        <fullName evidence="9">Glycosyltransferase 2-like domain-containing protein</fullName>
    </recommendedName>
</protein>
<dbReference type="AlphaFoldDB" id="A0A3B0XFM4"/>
<feature type="transmembrane region" description="Helical" evidence="8">
    <location>
        <begin position="238"/>
        <end position="259"/>
    </location>
</feature>
<dbReference type="InterPro" id="IPR001173">
    <property type="entry name" value="Glyco_trans_2-like"/>
</dbReference>
<evidence type="ECO:0000256" key="1">
    <source>
        <dbReference type="ARBA" id="ARBA00022475"/>
    </source>
</evidence>
<dbReference type="SUPFAM" id="SSF53448">
    <property type="entry name" value="Nucleotide-diphospho-sugar transferases"/>
    <property type="match status" value="1"/>
</dbReference>
<dbReference type="GO" id="GO:0005886">
    <property type="term" value="C:plasma membrane"/>
    <property type="evidence" value="ECO:0007669"/>
    <property type="project" value="TreeGrafter"/>
</dbReference>
<keyword evidence="5" id="KW-0448">Lipopolysaccharide biosynthesis</keyword>
<evidence type="ECO:0000256" key="3">
    <source>
        <dbReference type="ARBA" id="ARBA00022679"/>
    </source>
</evidence>
<dbReference type="Gene3D" id="3.90.550.10">
    <property type="entry name" value="Spore Coat Polysaccharide Biosynthesis Protein SpsA, Chain A"/>
    <property type="match status" value="1"/>
</dbReference>
<accession>A0A3B0XFM4</accession>
<dbReference type="Pfam" id="PF00535">
    <property type="entry name" value="Glycos_transf_2"/>
    <property type="match status" value="1"/>
</dbReference>
<keyword evidence="2" id="KW-0328">Glycosyltransferase</keyword>
<feature type="transmembrane region" description="Helical" evidence="8">
    <location>
        <begin position="279"/>
        <end position="299"/>
    </location>
</feature>
<dbReference type="PANTHER" id="PTHR48090:SF3">
    <property type="entry name" value="UNDECAPRENYL-PHOSPHATE 4-DEOXY-4-FORMAMIDO-L-ARABINOSE TRANSFERASE"/>
    <property type="match status" value="1"/>
</dbReference>
<dbReference type="GO" id="GO:0009103">
    <property type="term" value="P:lipopolysaccharide biosynthetic process"/>
    <property type="evidence" value="ECO:0007669"/>
    <property type="project" value="UniProtKB-KW"/>
</dbReference>
<dbReference type="EMBL" id="UOFD01000079">
    <property type="protein sequence ID" value="VAW54784.1"/>
    <property type="molecule type" value="Genomic_DNA"/>
</dbReference>
<keyword evidence="1" id="KW-1003">Cell membrane</keyword>
<keyword evidence="7 8" id="KW-0472">Membrane</keyword>
<evidence type="ECO:0000256" key="6">
    <source>
        <dbReference type="ARBA" id="ARBA00022989"/>
    </source>
</evidence>
<evidence type="ECO:0000259" key="9">
    <source>
        <dbReference type="Pfam" id="PF00535"/>
    </source>
</evidence>
<dbReference type="GO" id="GO:0016757">
    <property type="term" value="F:glycosyltransferase activity"/>
    <property type="evidence" value="ECO:0007669"/>
    <property type="project" value="UniProtKB-KW"/>
</dbReference>
<evidence type="ECO:0000256" key="8">
    <source>
        <dbReference type="SAM" id="Phobius"/>
    </source>
</evidence>
<evidence type="ECO:0000256" key="7">
    <source>
        <dbReference type="ARBA" id="ARBA00023136"/>
    </source>
</evidence>
<organism evidence="10">
    <name type="scientific">hydrothermal vent metagenome</name>
    <dbReference type="NCBI Taxonomy" id="652676"/>
    <lineage>
        <taxon>unclassified sequences</taxon>
        <taxon>metagenomes</taxon>
        <taxon>ecological metagenomes</taxon>
    </lineage>
</organism>
<evidence type="ECO:0000256" key="5">
    <source>
        <dbReference type="ARBA" id="ARBA00022985"/>
    </source>
</evidence>
<evidence type="ECO:0000313" key="10">
    <source>
        <dbReference type="EMBL" id="VAW54784.1"/>
    </source>
</evidence>
<sequence>MSPTTTGKIELSVIVPVTERYDSVTALYHEYKRVIDTVGKSFEFIYVLDGDYPDVLHELEQLQETNSITIIQLAKKFGEATALNAAFSQASGEIFLTLPAYQQIEVDEIPKIIQSLENCDMVLASRSPRSDSIINRMQARLFNFLLRFSTDLQINDAGCSVRAFTRNIIEDVQLYGDLHRFFPVIAHQQGYRVVETNVAQAKQDKHRRIYSPGLYVRRLLDLLTIFFLVKFTKKPLRFFGLVGTTLFTVGTIGSLLLIAQRMFFDVSLADRPALILSSLLVVLGVQIIAIGLIGEIIIFTHAKNIKEYTIEKIIN</sequence>
<dbReference type="PANTHER" id="PTHR48090">
    <property type="entry name" value="UNDECAPRENYL-PHOSPHATE 4-DEOXY-4-FORMAMIDO-L-ARABINOSE TRANSFERASE-RELATED"/>
    <property type="match status" value="1"/>
</dbReference>
<feature type="domain" description="Glycosyltransferase 2-like" evidence="9">
    <location>
        <begin position="12"/>
        <end position="171"/>
    </location>
</feature>
<reference evidence="10" key="1">
    <citation type="submission" date="2018-06" db="EMBL/GenBank/DDBJ databases">
        <authorList>
            <person name="Zhirakovskaya E."/>
        </authorList>
    </citation>
    <scope>NUCLEOTIDE SEQUENCE</scope>
</reference>
<dbReference type="InterPro" id="IPR050256">
    <property type="entry name" value="Glycosyltransferase_2"/>
</dbReference>
<proteinExistence type="predicted"/>